<dbReference type="EMBL" id="VJWE01000004">
    <property type="protein sequence ID" value="TWG40762.1"/>
    <property type="molecule type" value="Genomic_DNA"/>
</dbReference>
<dbReference type="PANTHER" id="PTHR43606:SF2">
    <property type="entry name" value="ALKALINE PHOSPHATASE FAMILY PROTEIN (AFU_ORTHOLOGUE AFUA_5G03860)"/>
    <property type="match status" value="1"/>
</dbReference>
<dbReference type="InterPro" id="IPR032093">
    <property type="entry name" value="PhoD_N"/>
</dbReference>
<proteinExistence type="predicted"/>
<organism evidence="3 4">
    <name type="scientific">Acidovorax delafieldii</name>
    <name type="common">Pseudomonas delafieldii</name>
    <dbReference type="NCBI Taxonomy" id="47920"/>
    <lineage>
        <taxon>Bacteria</taxon>
        <taxon>Pseudomonadati</taxon>
        <taxon>Pseudomonadota</taxon>
        <taxon>Betaproteobacteria</taxon>
        <taxon>Burkholderiales</taxon>
        <taxon>Comamonadaceae</taxon>
        <taxon>Acidovorax</taxon>
    </lineage>
</organism>
<evidence type="ECO:0000313" key="4">
    <source>
        <dbReference type="Proteomes" id="UP000321485"/>
    </source>
</evidence>
<protein>
    <submittedName>
        <fullName evidence="3">Alkaline phosphatase D</fullName>
    </submittedName>
</protein>
<dbReference type="InterPro" id="IPR038607">
    <property type="entry name" value="PhoD-like_sf"/>
</dbReference>
<dbReference type="InterPro" id="IPR052900">
    <property type="entry name" value="Phospholipid_Metab_Enz"/>
</dbReference>
<gene>
    <name evidence="3" type="ORF">ATF69_0428</name>
</gene>
<dbReference type="CDD" id="cd07389">
    <property type="entry name" value="MPP_PhoD"/>
    <property type="match status" value="1"/>
</dbReference>
<dbReference type="PANTHER" id="PTHR43606">
    <property type="entry name" value="PHOSPHATASE, PUTATIVE (AFU_ORTHOLOGUE AFUA_6G08710)-RELATED"/>
    <property type="match status" value="1"/>
</dbReference>
<evidence type="ECO:0000313" key="3">
    <source>
        <dbReference type="EMBL" id="TWG40762.1"/>
    </source>
</evidence>
<dbReference type="Pfam" id="PF16655">
    <property type="entry name" value="PhoD_N"/>
    <property type="match status" value="1"/>
</dbReference>
<dbReference type="SUPFAM" id="SSF56300">
    <property type="entry name" value="Metallo-dependent phosphatases"/>
    <property type="match status" value="1"/>
</dbReference>
<dbReference type="Gene3D" id="2.60.40.380">
    <property type="entry name" value="Purple acid phosphatase-like, N-terminal"/>
    <property type="match status" value="1"/>
</dbReference>
<evidence type="ECO:0000259" key="1">
    <source>
        <dbReference type="Pfam" id="PF09423"/>
    </source>
</evidence>
<feature type="domain" description="PhoD-like phosphatase metallophosphatase" evidence="1">
    <location>
        <begin position="183"/>
        <end position="532"/>
    </location>
</feature>
<dbReference type="InterPro" id="IPR018946">
    <property type="entry name" value="PhoD-like_MPP"/>
</dbReference>
<dbReference type="Pfam" id="PF09423">
    <property type="entry name" value="PhoD"/>
    <property type="match status" value="1"/>
</dbReference>
<sequence length="564" mass="61701">MRAGGRRQRGGAALARRPLVWAASVAKHGCPTQRAAELTSEQRRQFLRNATLAASVATLPRWAWSNPPALQNNPFALGVASGDPAPDGMVLWTRLLLVDPAQMLSTHTVRWEVAHDAGFAQIVQKGEATALPALGHSVHVELQGLQPARWYHYRFMLGDAVSATGRTRTAPAVGDMPGALRVAFASCQRWEHGHYAAWRHLAADQPDLVLFLGDYIYEYATPKTTTDLARTHSLRHATTLADYRDRYALHKSDPALQLAHATCPWAVTWDDHEVQNDYAADAGRGEGPGSAAFLAQRSAAWQAFYENMPLRTTSLRGPASATGWDTLQIYRRLRWGRLAHIHLLDSRQYRSWQACRTPEASSAPAVRPADCAELGQPQRTLLGSTQERWLDAGLAADTASAQATRWSVIAQQTLFSPRHYPSGTVPTDAWDGYPAARQRLLQSVARHTPRNTVLLGGDIHQNYVCRVHADAARADSAVVASEFCGTSISSRSGTTQAKVDAIVRHNPHVLLARCDQRGYGLADITPTRWSTTLRVVDDPLRADSGASTLARFVVEDGRAGPQAA</sequence>
<reference evidence="3 4" key="1">
    <citation type="journal article" date="2015" name="Stand. Genomic Sci.">
        <title>Genomic Encyclopedia of Bacterial and Archaeal Type Strains, Phase III: the genomes of soil and plant-associated and newly described type strains.</title>
        <authorList>
            <person name="Whitman W.B."/>
            <person name="Woyke T."/>
            <person name="Klenk H.P."/>
            <person name="Zhou Y."/>
            <person name="Lilburn T.G."/>
            <person name="Beck B.J."/>
            <person name="De Vos P."/>
            <person name="Vandamme P."/>
            <person name="Eisen J.A."/>
            <person name="Garrity G."/>
            <person name="Hugenholtz P."/>
            <person name="Kyrpides N.C."/>
        </authorList>
    </citation>
    <scope>NUCLEOTIDE SEQUENCE [LARGE SCALE GENOMIC DNA]</scope>
    <source>
        <strain evidence="3 4">DSM 64</strain>
    </source>
</reference>
<dbReference type="Proteomes" id="UP000321485">
    <property type="component" value="Unassembled WGS sequence"/>
</dbReference>
<name>A0A561XXC6_ACIDE</name>
<dbReference type="AlphaFoldDB" id="A0A561XXC6"/>
<comment type="caution">
    <text evidence="3">The sequence shown here is derived from an EMBL/GenBank/DDBJ whole genome shotgun (WGS) entry which is preliminary data.</text>
</comment>
<accession>A0A561XXC6</accession>
<feature type="domain" description="Phospholipase D N-terminal" evidence="2">
    <location>
        <begin position="77"/>
        <end position="169"/>
    </location>
</feature>
<evidence type="ECO:0000259" key="2">
    <source>
        <dbReference type="Pfam" id="PF16655"/>
    </source>
</evidence>
<dbReference type="Gene3D" id="3.60.21.70">
    <property type="entry name" value="PhoD-like phosphatase"/>
    <property type="match status" value="1"/>
</dbReference>
<dbReference type="InterPro" id="IPR029052">
    <property type="entry name" value="Metallo-depent_PP-like"/>
</dbReference>